<feature type="domain" description="GP-PDE" evidence="6">
    <location>
        <begin position="817"/>
        <end position="1135"/>
    </location>
</feature>
<dbReference type="Gene3D" id="1.25.40.20">
    <property type="entry name" value="Ankyrin repeat-containing domain"/>
    <property type="match status" value="1"/>
</dbReference>
<dbReference type="Proteomes" id="UP000572817">
    <property type="component" value="Unassembled WGS sequence"/>
</dbReference>
<name>A0A8H4N9Y3_9PEZI</name>
<sequence>MGSNAPAAYHRNLNFVSAARRDPEQDSGFAIDQTSSVFDSCSGQQPLDHGTAPPATLRSRLSAVRDCGLCRTNVFRAFVGPPVRPPCTLRPSDQNESCIRQLDIRAPCESPSPRTKFGKHIQKRQLDFPEYAASFVDYKALKKLIKKLSATPVIHAQNEPSLLDPQASLQANKATFFFRLERELEKVNKLYLQKEAELKLRLTTLLEKKRSLQSQPIPISKLSSKYVILEEAFRLFSNDLNKLQQFVEINATAFSKILKKWDKTSKSRTKELYISRAVEVQPCFNRDVISDLSDQATTSLLDFAAWAEGEQMQYTTSVAPEFSTRLHDADTDADTDADPQIMQTITSGNISGVEEWISRVVSLPDARDRITRAFLATAYDAPEAALKVMLDTNLVDLDQGDDVNARNCLHKAAISGRSLVLKIGLEGNADVRASDVYGRIPLHYACMHGHVGMIQDLVTAAPDTVNFKDHDGFTPLIHSIVHNHLSCVQSLLKHNARIDPAGESDHIPLNLACQHGLQPVVELLLKANPQVLPDAEGLYPQHLVARSGKNPQICLLLRDYGVNLDQPDKLYSWTPLFHAASEGHVGCLKTLLDCGVSVDVKDEKGLTAMYYATWEGHLECMKLLASVVSDGNMAPPPKPAAPMLSAGPPPSSTPQPMAMEVDGIPDLSLPPPIIPIRRYGHNFLENKTFVVINFGALDSEPIRFYEDSKYPAARLTIASKSSDLIPRNILLPISEENKVISFQVDNLDTFSIDFDVYPTFGAKVIARTEASSTVFRNRETSSGFCNLGLFDPRLRTIGRIKFKFNIITPFPGPPLEISHFATYWKATSQLDESPSALITGSSLSGDYVRLFVQITCDGVPVLCPQWKVNYGILAVPVTRLTYDEFLYIGSQHGGGEPSLAALSHTPAHDISSIHKILANSFISLKSALIRLPVDVRVELHILYPNRVEEETLRLGPTPNINQFADTLLNIVFAHARHLREQGDTIARSIVFSSFNADMCTALNWKQPNCLFYYLLSRQPNANELVDPVLLGNELGADPINAAADSQKVHSSGRTTISVKEAVQVAQNNNLMGLVCSSRLLELAPALIESVKTAGLVLIADLSTQKTSLANSTTVDKIDGYFKGEGVLRFNETVDI</sequence>
<dbReference type="InterPro" id="IPR030395">
    <property type="entry name" value="GP_PDE_dom"/>
</dbReference>
<evidence type="ECO:0000256" key="4">
    <source>
        <dbReference type="SAM" id="Coils"/>
    </source>
</evidence>
<organism evidence="7 8">
    <name type="scientific">Botryosphaeria dothidea</name>
    <dbReference type="NCBI Taxonomy" id="55169"/>
    <lineage>
        <taxon>Eukaryota</taxon>
        <taxon>Fungi</taxon>
        <taxon>Dikarya</taxon>
        <taxon>Ascomycota</taxon>
        <taxon>Pezizomycotina</taxon>
        <taxon>Dothideomycetes</taxon>
        <taxon>Dothideomycetes incertae sedis</taxon>
        <taxon>Botryosphaeriales</taxon>
        <taxon>Botryosphaeriaceae</taxon>
        <taxon>Botryosphaeria</taxon>
    </lineage>
</organism>
<dbReference type="InterPro" id="IPR036770">
    <property type="entry name" value="Ankyrin_rpt-contain_sf"/>
</dbReference>
<dbReference type="PROSITE" id="PS51382">
    <property type="entry name" value="SPX"/>
    <property type="match status" value="1"/>
</dbReference>
<dbReference type="EMBL" id="WWBZ02000001">
    <property type="protein sequence ID" value="KAF4314605.1"/>
    <property type="molecule type" value="Genomic_DNA"/>
</dbReference>
<evidence type="ECO:0000313" key="8">
    <source>
        <dbReference type="Proteomes" id="UP000572817"/>
    </source>
</evidence>
<dbReference type="PROSITE" id="PS51704">
    <property type="entry name" value="GP_PDE"/>
    <property type="match status" value="1"/>
</dbReference>
<keyword evidence="1" id="KW-0677">Repeat</keyword>
<feature type="coiled-coil region" evidence="4">
    <location>
        <begin position="177"/>
        <end position="215"/>
    </location>
</feature>
<dbReference type="SUPFAM" id="SSF51695">
    <property type="entry name" value="PLC-like phosphodiesterases"/>
    <property type="match status" value="1"/>
</dbReference>
<feature type="repeat" description="ANK" evidence="3">
    <location>
        <begin position="471"/>
        <end position="503"/>
    </location>
</feature>
<dbReference type="AlphaFoldDB" id="A0A8H4N9Y3"/>
<proteinExistence type="predicted"/>
<dbReference type="Pfam" id="PF25329">
    <property type="entry name" value="C2_GDE1"/>
    <property type="match status" value="1"/>
</dbReference>
<dbReference type="GO" id="GO:0008081">
    <property type="term" value="F:phosphoric diester hydrolase activity"/>
    <property type="evidence" value="ECO:0007669"/>
    <property type="project" value="InterPro"/>
</dbReference>
<evidence type="ECO:0000259" key="6">
    <source>
        <dbReference type="PROSITE" id="PS51704"/>
    </source>
</evidence>
<evidence type="ECO:0000256" key="3">
    <source>
        <dbReference type="PROSITE-ProRule" id="PRU00023"/>
    </source>
</evidence>
<dbReference type="Gene3D" id="3.20.20.190">
    <property type="entry name" value="Phosphatidylinositol (PI) phosphodiesterase"/>
    <property type="match status" value="1"/>
</dbReference>
<evidence type="ECO:0000256" key="1">
    <source>
        <dbReference type="ARBA" id="ARBA00022737"/>
    </source>
</evidence>
<dbReference type="InterPro" id="IPR002110">
    <property type="entry name" value="Ankyrin_rpt"/>
</dbReference>
<dbReference type="CDD" id="cd14483">
    <property type="entry name" value="SPX_PHO81_NUC-2_like"/>
    <property type="match status" value="1"/>
</dbReference>
<dbReference type="PANTHER" id="PTHR24198:SF165">
    <property type="entry name" value="ANKYRIN REPEAT-CONTAINING PROTEIN-RELATED"/>
    <property type="match status" value="1"/>
</dbReference>
<dbReference type="InterPro" id="IPR057506">
    <property type="entry name" value="C2_GPCPD1"/>
</dbReference>
<dbReference type="PROSITE" id="PS50088">
    <property type="entry name" value="ANK_REPEAT"/>
    <property type="match status" value="3"/>
</dbReference>
<dbReference type="Pfam" id="PF03105">
    <property type="entry name" value="SPX"/>
    <property type="match status" value="1"/>
</dbReference>
<evidence type="ECO:0000259" key="5">
    <source>
        <dbReference type="PROSITE" id="PS51382"/>
    </source>
</evidence>
<accession>A0A8H4N9Y3</accession>
<dbReference type="Pfam" id="PF12796">
    <property type="entry name" value="Ank_2"/>
    <property type="match status" value="2"/>
</dbReference>
<gene>
    <name evidence="7" type="ORF">GTA08_BOTSDO01131</name>
</gene>
<comment type="caution">
    <text evidence="7">The sequence shown here is derived from an EMBL/GenBank/DDBJ whole genome shotgun (WGS) entry which is preliminary data.</text>
</comment>
<reference evidence="7" key="1">
    <citation type="submission" date="2020-04" db="EMBL/GenBank/DDBJ databases">
        <title>Genome Assembly and Annotation of Botryosphaeria dothidea sdau 11-99, a Latent Pathogen of Apple Fruit Ring Rot in China.</title>
        <authorList>
            <person name="Yu C."/>
            <person name="Diao Y."/>
            <person name="Lu Q."/>
            <person name="Zhao J."/>
            <person name="Cui S."/>
            <person name="Peng C."/>
            <person name="He B."/>
            <person name="Liu H."/>
        </authorList>
    </citation>
    <scope>NUCLEOTIDE SEQUENCE [LARGE SCALE GENOMIC DNA]</scope>
    <source>
        <strain evidence="7">Sdau11-99</strain>
    </source>
</reference>
<dbReference type="SMART" id="SM00248">
    <property type="entry name" value="ANK"/>
    <property type="match status" value="7"/>
</dbReference>
<keyword evidence="2 3" id="KW-0040">ANK repeat</keyword>
<keyword evidence="8" id="KW-1185">Reference proteome</keyword>
<dbReference type="InterPro" id="IPR017946">
    <property type="entry name" value="PLC-like_Pdiesterase_TIM-brl"/>
</dbReference>
<dbReference type="GO" id="GO:0006629">
    <property type="term" value="P:lipid metabolic process"/>
    <property type="evidence" value="ECO:0007669"/>
    <property type="project" value="InterPro"/>
</dbReference>
<dbReference type="InterPro" id="IPR004331">
    <property type="entry name" value="SPX_dom"/>
</dbReference>
<dbReference type="SUPFAM" id="SSF48403">
    <property type="entry name" value="Ankyrin repeat"/>
    <property type="match status" value="1"/>
</dbReference>
<dbReference type="OrthoDB" id="1577640at2759"/>
<dbReference type="PANTHER" id="PTHR24198">
    <property type="entry name" value="ANKYRIN REPEAT AND PROTEIN KINASE DOMAIN-CONTAINING PROTEIN"/>
    <property type="match status" value="1"/>
</dbReference>
<dbReference type="PROSITE" id="PS50297">
    <property type="entry name" value="ANK_REP_REGION"/>
    <property type="match status" value="2"/>
</dbReference>
<feature type="repeat" description="ANK" evidence="3">
    <location>
        <begin position="571"/>
        <end position="603"/>
    </location>
</feature>
<evidence type="ECO:0000256" key="2">
    <source>
        <dbReference type="ARBA" id="ARBA00023043"/>
    </source>
</evidence>
<feature type="repeat" description="ANK" evidence="3">
    <location>
        <begin position="437"/>
        <end position="463"/>
    </location>
</feature>
<evidence type="ECO:0000313" key="7">
    <source>
        <dbReference type="EMBL" id="KAF4314605.1"/>
    </source>
</evidence>
<feature type="domain" description="SPX" evidence="5">
    <location>
        <begin position="115"/>
        <end position="275"/>
    </location>
</feature>
<protein>
    <submittedName>
        <fullName evidence="7">Uncharacterized protein</fullName>
    </submittedName>
</protein>
<keyword evidence="4" id="KW-0175">Coiled coil</keyword>